<feature type="compositionally biased region" description="Basic and acidic residues" evidence="1">
    <location>
        <begin position="194"/>
        <end position="212"/>
    </location>
</feature>
<evidence type="ECO:0000256" key="1">
    <source>
        <dbReference type="SAM" id="MobiDB-lite"/>
    </source>
</evidence>
<keyword evidence="3" id="KW-1185">Reference proteome</keyword>
<sequence length="212" mass="22622">VCGYRSSQAQGEPFSGLETELRPSRSAAGASSPDSIFPNGPRLASQPPPPLERTRRDVREGDDAVAPEPAARRGQARDPAAAGGRRGCSAQGARGQAGRRPGARGGRAAGRRAPARAPRRRLRGLQEQQRLRRQRRPGAPAAGAAPAGRRGGDRPRRGHVGRRGAHRVPAGRSRRLCIHGVHAPAQHRGAGDVLLDRERQHSHDPSGDRFDN</sequence>
<proteinExistence type="predicted"/>
<feature type="compositionally biased region" description="Basic and acidic residues" evidence="1">
    <location>
        <begin position="52"/>
        <end position="62"/>
    </location>
</feature>
<reference evidence="2" key="1">
    <citation type="submission" date="2023-10" db="EMBL/GenBank/DDBJ databases">
        <authorList>
            <person name="Chen Y."/>
            <person name="Shah S."/>
            <person name="Dougan E. K."/>
            <person name="Thang M."/>
            <person name="Chan C."/>
        </authorList>
    </citation>
    <scope>NUCLEOTIDE SEQUENCE [LARGE SCALE GENOMIC DNA]</scope>
</reference>
<accession>A0ABN9WKF6</accession>
<evidence type="ECO:0000313" key="2">
    <source>
        <dbReference type="EMBL" id="CAK0887042.1"/>
    </source>
</evidence>
<feature type="region of interest" description="Disordered" evidence="1">
    <location>
        <begin position="1"/>
        <end position="212"/>
    </location>
</feature>
<feature type="compositionally biased region" description="Polar residues" evidence="1">
    <location>
        <begin position="1"/>
        <end position="10"/>
    </location>
</feature>
<feature type="compositionally biased region" description="Low complexity" evidence="1">
    <location>
        <begin position="24"/>
        <end position="35"/>
    </location>
</feature>
<comment type="caution">
    <text evidence="2">The sequence shown here is derived from an EMBL/GenBank/DDBJ whole genome shotgun (WGS) entry which is preliminary data.</text>
</comment>
<feature type="compositionally biased region" description="Basic residues" evidence="1">
    <location>
        <begin position="109"/>
        <end position="123"/>
    </location>
</feature>
<feature type="non-terminal residue" evidence="2">
    <location>
        <position position="1"/>
    </location>
</feature>
<evidence type="ECO:0000313" key="3">
    <source>
        <dbReference type="Proteomes" id="UP001189429"/>
    </source>
</evidence>
<gene>
    <name evidence="2" type="ORF">PCOR1329_LOCUS68231</name>
</gene>
<feature type="non-terminal residue" evidence="2">
    <location>
        <position position="212"/>
    </location>
</feature>
<dbReference type="EMBL" id="CAUYUJ010018889">
    <property type="protein sequence ID" value="CAK0887042.1"/>
    <property type="molecule type" value="Genomic_DNA"/>
</dbReference>
<protein>
    <submittedName>
        <fullName evidence="2">Uncharacterized protein</fullName>
    </submittedName>
</protein>
<dbReference type="Proteomes" id="UP001189429">
    <property type="component" value="Unassembled WGS sequence"/>
</dbReference>
<organism evidence="2 3">
    <name type="scientific">Prorocentrum cordatum</name>
    <dbReference type="NCBI Taxonomy" id="2364126"/>
    <lineage>
        <taxon>Eukaryota</taxon>
        <taxon>Sar</taxon>
        <taxon>Alveolata</taxon>
        <taxon>Dinophyceae</taxon>
        <taxon>Prorocentrales</taxon>
        <taxon>Prorocentraceae</taxon>
        <taxon>Prorocentrum</taxon>
    </lineage>
</organism>
<name>A0ABN9WKF6_9DINO</name>
<feature type="compositionally biased region" description="Low complexity" evidence="1">
    <location>
        <begin position="77"/>
        <end position="100"/>
    </location>
</feature>
<feature type="compositionally biased region" description="Low complexity" evidence="1">
    <location>
        <begin position="137"/>
        <end position="148"/>
    </location>
</feature>
<feature type="compositionally biased region" description="Basic residues" evidence="1">
    <location>
        <begin position="156"/>
        <end position="166"/>
    </location>
</feature>